<evidence type="ECO:0000313" key="1">
    <source>
        <dbReference type="EMBL" id="WJZ89722.1"/>
    </source>
</evidence>
<sequence length="162" mass="17286">MSCRGGLSAKADATISTVVPAPEVPHSAPFQSTISLTPRSMHASHPTPHLFPAYAASIRRLLTSPDAITRFGHGEGPHSHHAHDRKWPHGRDICYGKGRHGLGEAALGGAGDGSCGHPGLGGAWQGTHRRGKRKCKWWGRAVHSRRWVSVGPKLDGATQAHE</sequence>
<accession>A0ABY9C462</accession>
<gene>
    <name evidence="1" type="ORF">VitviT2T_008918</name>
</gene>
<proteinExistence type="predicted"/>
<protein>
    <submittedName>
        <fullName evidence="1">Uncharacterized protein</fullName>
    </submittedName>
</protein>
<dbReference type="EMBL" id="CP126653">
    <property type="protein sequence ID" value="WJZ89722.1"/>
    <property type="molecule type" value="Genomic_DNA"/>
</dbReference>
<organism evidence="1 2">
    <name type="scientific">Vitis vinifera</name>
    <name type="common">Grape</name>
    <dbReference type="NCBI Taxonomy" id="29760"/>
    <lineage>
        <taxon>Eukaryota</taxon>
        <taxon>Viridiplantae</taxon>
        <taxon>Streptophyta</taxon>
        <taxon>Embryophyta</taxon>
        <taxon>Tracheophyta</taxon>
        <taxon>Spermatophyta</taxon>
        <taxon>Magnoliopsida</taxon>
        <taxon>eudicotyledons</taxon>
        <taxon>Gunneridae</taxon>
        <taxon>Pentapetalae</taxon>
        <taxon>rosids</taxon>
        <taxon>Vitales</taxon>
        <taxon>Vitaceae</taxon>
        <taxon>Viteae</taxon>
        <taxon>Vitis</taxon>
    </lineage>
</organism>
<evidence type="ECO:0000313" key="2">
    <source>
        <dbReference type="Proteomes" id="UP001227230"/>
    </source>
</evidence>
<dbReference type="Proteomes" id="UP001227230">
    <property type="component" value="Chromosome 6"/>
</dbReference>
<reference evidence="1 2" key="1">
    <citation type="journal article" date="2023" name="Hortic Res">
        <title>The complete reference genome for grapevine (Vitis vinifera L.) genetics and breeding.</title>
        <authorList>
            <person name="Shi X."/>
            <person name="Cao S."/>
            <person name="Wang X."/>
            <person name="Huang S."/>
            <person name="Wang Y."/>
            <person name="Liu Z."/>
            <person name="Liu W."/>
            <person name="Leng X."/>
            <person name="Peng Y."/>
            <person name="Wang N."/>
            <person name="Wang Y."/>
            <person name="Ma Z."/>
            <person name="Xu X."/>
            <person name="Zhang F."/>
            <person name="Xue H."/>
            <person name="Zhong H."/>
            <person name="Wang Y."/>
            <person name="Zhang K."/>
            <person name="Velt A."/>
            <person name="Avia K."/>
            <person name="Holtgrawe D."/>
            <person name="Grimplet J."/>
            <person name="Matus J.T."/>
            <person name="Ware D."/>
            <person name="Wu X."/>
            <person name="Wang H."/>
            <person name="Liu C."/>
            <person name="Fang Y."/>
            <person name="Rustenholz C."/>
            <person name="Cheng Z."/>
            <person name="Xiao H."/>
            <person name="Zhou Y."/>
        </authorList>
    </citation>
    <scope>NUCLEOTIDE SEQUENCE [LARGE SCALE GENOMIC DNA]</scope>
    <source>
        <strain evidence="2">cv. Pinot noir / PN40024</strain>
        <tissue evidence="1">Leaf</tissue>
    </source>
</reference>
<name>A0ABY9C462_VITVI</name>
<keyword evidence="2" id="KW-1185">Reference proteome</keyword>